<evidence type="ECO:0000256" key="8">
    <source>
        <dbReference type="RuleBase" id="RU361140"/>
    </source>
</evidence>
<dbReference type="GO" id="GO:0008658">
    <property type="term" value="F:penicillin binding"/>
    <property type="evidence" value="ECO:0007669"/>
    <property type="project" value="InterPro"/>
</dbReference>
<dbReference type="AlphaFoldDB" id="A0A1I5RPH4"/>
<dbReference type="Proteomes" id="UP000199031">
    <property type="component" value="Unassembled WGS sequence"/>
</dbReference>
<sequence length="277" mass="31967">MRVIRHPGFYCLLLGIFFLAACSSNNITSDDSLKKYFDEYHVTGTFGMFDNGQAQFTIYNLRRFTDSAYLPASTFKIVNSLIGLQTGVISGEKMVIPWDGVVRSNAEWNKDLTMEQAFKLSAVPYYQEVARRIGKDTMQHWLDSLGYGSKYNRAVIKNDLDSFWLDNNIKITADEQLGLAKKLYFEQLPFQKRVQTVVKNVMVQEKNSNYTLAYKTGWGYKEDGKSIGWIVGWEEENRHPYFFVLQIEGPHDMDMVTARLAILKNILSQYGFFKGQR</sequence>
<dbReference type="RefSeq" id="WP_090653886.1">
    <property type="nucleotide sequence ID" value="NZ_FOXQ01000001.1"/>
</dbReference>
<dbReference type="EC" id="3.5.2.6" evidence="3 8"/>
<dbReference type="Gene3D" id="3.40.710.10">
    <property type="entry name" value="DD-peptidase/beta-lactamase superfamily"/>
    <property type="match status" value="1"/>
</dbReference>
<evidence type="ECO:0000256" key="1">
    <source>
        <dbReference type="ARBA" id="ARBA00001526"/>
    </source>
</evidence>
<dbReference type="Pfam" id="PF00905">
    <property type="entry name" value="Transpeptidase"/>
    <property type="match status" value="1"/>
</dbReference>
<comment type="catalytic activity">
    <reaction evidence="1 8">
        <text>a beta-lactam + H2O = a substituted beta-amino acid</text>
        <dbReference type="Rhea" id="RHEA:20401"/>
        <dbReference type="ChEBI" id="CHEBI:15377"/>
        <dbReference type="ChEBI" id="CHEBI:35627"/>
        <dbReference type="ChEBI" id="CHEBI:140347"/>
        <dbReference type="EC" id="3.5.2.6"/>
    </reaction>
</comment>
<dbReference type="GO" id="GO:0071555">
    <property type="term" value="P:cell wall organization"/>
    <property type="evidence" value="ECO:0007669"/>
    <property type="project" value="TreeGrafter"/>
</dbReference>
<dbReference type="GO" id="GO:0008800">
    <property type="term" value="F:beta-lactamase activity"/>
    <property type="evidence" value="ECO:0007669"/>
    <property type="project" value="UniProtKB-UniRule"/>
</dbReference>
<dbReference type="InterPro" id="IPR012338">
    <property type="entry name" value="Beta-lactam/transpept-like"/>
</dbReference>
<evidence type="ECO:0000256" key="5">
    <source>
        <dbReference type="ARBA" id="ARBA00022801"/>
    </source>
</evidence>
<dbReference type="EMBL" id="FOXQ01000001">
    <property type="protein sequence ID" value="SFP60418.1"/>
    <property type="molecule type" value="Genomic_DNA"/>
</dbReference>
<feature type="active site" description="Acyl-ester intermediate" evidence="7">
    <location>
        <position position="73"/>
    </location>
</feature>
<gene>
    <name evidence="11" type="ORF">SAMN05444277_101354</name>
</gene>
<protein>
    <recommendedName>
        <fullName evidence="3 8">Beta-lactamase</fullName>
        <ecNumber evidence="3 8">3.5.2.6</ecNumber>
    </recommendedName>
</protein>
<organism evidence="11 12">
    <name type="scientific">Parafilimonas terrae</name>
    <dbReference type="NCBI Taxonomy" id="1465490"/>
    <lineage>
        <taxon>Bacteria</taxon>
        <taxon>Pseudomonadati</taxon>
        <taxon>Bacteroidota</taxon>
        <taxon>Chitinophagia</taxon>
        <taxon>Chitinophagales</taxon>
        <taxon>Chitinophagaceae</taxon>
        <taxon>Parafilimonas</taxon>
    </lineage>
</organism>
<dbReference type="PROSITE" id="PS00337">
    <property type="entry name" value="BETA_LACTAMASE_D"/>
    <property type="match status" value="1"/>
</dbReference>
<keyword evidence="12" id="KW-1185">Reference proteome</keyword>
<proteinExistence type="inferred from homology"/>
<evidence type="ECO:0000256" key="6">
    <source>
        <dbReference type="ARBA" id="ARBA00023251"/>
    </source>
</evidence>
<name>A0A1I5RPH4_9BACT</name>
<dbReference type="OrthoDB" id="9762883at2"/>
<keyword evidence="4 9" id="KW-0732">Signal</keyword>
<dbReference type="GO" id="GO:0046677">
    <property type="term" value="P:response to antibiotic"/>
    <property type="evidence" value="ECO:0007669"/>
    <property type="project" value="UniProtKB-UniRule"/>
</dbReference>
<keyword evidence="5 8" id="KW-0378">Hydrolase</keyword>
<dbReference type="InterPro" id="IPR002137">
    <property type="entry name" value="Beta-lactam_class-D_AS"/>
</dbReference>
<dbReference type="SUPFAM" id="SSF56601">
    <property type="entry name" value="beta-lactamase/transpeptidase-like"/>
    <property type="match status" value="1"/>
</dbReference>
<evidence type="ECO:0000256" key="3">
    <source>
        <dbReference type="ARBA" id="ARBA00012865"/>
    </source>
</evidence>
<evidence type="ECO:0000256" key="2">
    <source>
        <dbReference type="ARBA" id="ARBA00007898"/>
    </source>
</evidence>
<evidence type="ECO:0000256" key="4">
    <source>
        <dbReference type="ARBA" id="ARBA00022729"/>
    </source>
</evidence>
<evidence type="ECO:0000313" key="11">
    <source>
        <dbReference type="EMBL" id="SFP60418.1"/>
    </source>
</evidence>
<dbReference type="PANTHER" id="PTHR30627">
    <property type="entry name" value="PEPTIDOGLYCAN D,D-TRANSPEPTIDASE"/>
    <property type="match status" value="1"/>
</dbReference>
<dbReference type="InterPro" id="IPR001460">
    <property type="entry name" value="PCN-bd_Tpept"/>
</dbReference>
<dbReference type="InterPro" id="IPR050515">
    <property type="entry name" value="Beta-lactam/transpept"/>
</dbReference>
<dbReference type="GO" id="GO:0017001">
    <property type="term" value="P:antibiotic catabolic process"/>
    <property type="evidence" value="ECO:0007669"/>
    <property type="project" value="InterPro"/>
</dbReference>
<evidence type="ECO:0000259" key="10">
    <source>
        <dbReference type="Pfam" id="PF00905"/>
    </source>
</evidence>
<evidence type="ECO:0000256" key="7">
    <source>
        <dbReference type="PIRSR" id="PIRSR602137-50"/>
    </source>
</evidence>
<comment type="similarity">
    <text evidence="2 8">Belongs to the class-D beta-lactamase family.</text>
</comment>
<feature type="domain" description="Penicillin-binding protein transpeptidase" evidence="10">
    <location>
        <begin position="59"/>
        <end position="267"/>
    </location>
</feature>
<feature type="chain" id="PRO_5011647837" description="Beta-lactamase" evidence="9">
    <location>
        <begin position="21"/>
        <end position="277"/>
    </location>
</feature>
<dbReference type="PROSITE" id="PS51257">
    <property type="entry name" value="PROKAR_LIPOPROTEIN"/>
    <property type="match status" value="1"/>
</dbReference>
<evidence type="ECO:0000256" key="9">
    <source>
        <dbReference type="SAM" id="SignalP"/>
    </source>
</evidence>
<dbReference type="GO" id="GO:0005886">
    <property type="term" value="C:plasma membrane"/>
    <property type="evidence" value="ECO:0007669"/>
    <property type="project" value="TreeGrafter"/>
</dbReference>
<evidence type="ECO:0000313" key="12">
    <source>
        <dbReference type="Proteomes" id="UP000199031"/>
    </source>
</evidence>
<dbReference type="STRING" id="1465490.SAMN05444277_101354"/>
<accession>A0A1I5RPH4</accession>
<keyword evidence="6 8" id="KW-0046">Antibiotic resistance</keyword>
<feature type="signal peptide" evidence="9">
    <location>
        <begin position="1"/>
        <end position="20"/>
    </location>
</feature>
<feature type="modified residue" description="N6-carboxylysine" evidence="7">
    <location>
        <position position="76"/>
    </location>
</feature>
<dbReference type="PANTHER" id="PTHR30627:SF6">
    <property type="entry name" value="BETA-LACTAMASE YBXI-RELATED"/>
    <property type="match status" value="1"/>
</dbReference>
<reference evidence="11 12" key="1">
    <citation type="submission" date="2016-10" db="EMBL/GenBank/DDBJ databases">
        <authorList>
            <person name="de Groot N.N."/>
        </authorList>
    </citation>
    <scope>NUCLEOTIDE SEQUENCE [LARGE SCALE GENOMIC DNA]</scope>
    <source>
        <strain evidence="11 12">DSM 28286</strain>
    </source>
</reference>